<evidence type="ECO:0000256" key="7">
    <source>
        <dbReference type="RuleBase" id="RU004504"/>
    </source>
</evidence>
<evidence type="ECO:0000256" key="1">
    <source>
        <dbReference type="ARBA" id="ARBA00001933"/>
    </source>
</evidence>
<organism evidence="9 10">
    <name type="scientific">Eggerthia catenaformis OT 569 = DSM 20559</name>
    <dbReference type="NCBI Taxonomy" id="999415"/>
    <lineage>
        <taxon>Bacteria</taxon>
        <taxon>Bacillati</taxon>
        <taxon>Bacillota</taxon>
        <taxon>Erysipelotrichia</taxon>
        <taxon>Erysipelotrichales</taxon>
        <taxon>Coprobacillaceae</taxon>
        <taxon>Eggerthia</taxon>
    </lineage>
</organism>
<dbReference type="InterPro" id="IPR000192">
    <property type="entry name" value="Aminotrans_V_dom"/>
</dbReference>
<dbReference type="Gene3D" id="3.40.640.10">
    <property type="entry name" value="Type I PLP-dependent aspartate aminotransferase-like (Major domain)"/>
    <property type="match status" value="1"/>
</dbReference>
<dbReference type="InterPro" id="IPR020578">
    <property type="entry name" value="Aminotrans_V_PyrdxlP_BS"/>
</dbReference>
<gene>
    <name evidence="9" type="ORF">HMPREF9943_00720</name>
</gene>
<evidence type="ECO:0000256" key="2">
    <source>
        <dbReference type="ARBA" id="ARBA00010447"/>
    </source>
</evidence>
<evidence type="ECO:0000256" key="3">
    <source>
        <dbReference type="ARBA" id="ARBA00012239"/>
    </source>
</evidence>
<feature type="domain" description="Aminotransferase class V" evidence="8">
    <location>
        <begin position="26"/>
        <end position="393"/>
    </location>
</feature>
<dbReference type="eggNOG" id="COG0520">
    <property type="taxonomic scope" value="Bacteria"/>
</dbReference>
<dbReference type="Proteomes" id="UP000011758">
    <property type="component" value="Unassembled WGS sequence"/>
</dbReference>
<dbReference type="GO" id="GO:0030170">
    <property type="term" value="F:pyridoxal phosphate binding"/>
    <property type="evidence" value="ECO:0007669"/>
    <property type="project" value="InterPro"/>
</dbReference>
<dbReference type="PROSITE" id="PS00595">
    <property type="entry name" value="AA_TRANSFER_CLASS_5"/>
    <property type="match status" value="1"/>
</dbReference>
<dbReference type="STRING" id="999415.HMPREF9943_00720"/>
<dbReference type="InterPro" id="IPR010970">
    <property type="entry name" value="Cys_dSase_SufS"/>
</dbReference>
<keyword evidence="5" id="KW-0663">Pyridoxal phosphate</keyword>
<dbReference type="InterPro" id="IPR015422">
    <property type="entry name" value="PyrdxlP-dep_Trfase_small"/>
</dbReference>
<reference evidence="9 10" key="1">
    <citation type="submission" date="2013-02" db="EMBL/GenBank/DDBJ databases">
        <title>The Genome Sequence of Lactobacillus catenaformis F0143.</title>
        <authorList>
            <consortium name="The Broad Institute Genome Sequencing Platform"/>
            <person name="Earl A."/>
            <person name="Ward D."/>
            <person name="Feldgarden M."/>
            <person name="Gevers D."/>
            <person name="Izard J."/>
            <person name="Blanton J.M."/>
            <person name="Mathney J."/>
            <person name="Dewhirst F.E."/>
            <person name="Young S.K."/>
            <person name="Zeng Q."/>
            <person name="Gargeya S."/>
            <person name="Fitzgerald M."/>
            <person name="Haas B."/>
            <person name="Abouelleil A."/>
            <person name="Alvarado L."/>
            <person name="Arachchi H.M."/>
            <person name="Berlin A."/>
            <person name="Chapman S.B."/>
            <person name="Gearin G."/>
            <person name="Goldberg J."/>
            <person name="Griggs A."/>
            <person name="Gujja S."/>
            <person name="Hansen M."/>
            <person name="Heiman D."/>
            <person name="Howarth C."/>
            <person name="Larimer J."/>
            <person name="Lui A."/>
            <person name="MacDonald P.J.P."/>
            <person name="McCowen C."/>
            <person name="Montmayeur A."/>
            <person name="Murphy C."/>
            <person name="Neiman D."/>
            <person name="Pearson M."/>
            <person name="Priest M."/>
            <person name="Roberts A."/>
            <person name="Saif S."/>
            <person name="Shea T."/>
            <person name="Sisk P."/>
            <person name="Stolte C."/>
            <person name="Sykes S."/>
            <person name="Wortman J."/>
            <person name="Nusbaum C."/>
            <person name="Birren B."/>
        </authorList>
    </citation>
    <scope>NUCLEOTIDE SEQUENCE [LARGE SCALE GENOMIC DNA]</scope>
    <source>
        <strain evidence="9 10">OT 569</strain>
    </source>
</reference>
<dbReference type="BioCyc" id="ECAT999415-HMP:GTTI-742-MONOMER"/>
<dbReference type="Pfam" id="PF00266">
    <property type="entry name" value="Aminotran_5"/>
    <property type="match status" value="1"/>
</dbReference>
<dbReference type="InterPro" id="IPR015424">
    <property type="entry name" value="PyrdxlP-dep_Trfase"/>
</dbReference>
<evidence type="ECO:0000256" key="4">
    <source>
        <dbReference type="ARBA" id="ARBA00022679"/>
    </source>
</evidence>
<evidence type="ECO:0000256" key="6">
    <source>
        <dbReference type="ARBA" id="ARBA00050776"/>
    </source>
</evidence>
<dbReference type="InterPro" id="IPR016454">
    <property type="entry name" value="Cysteine_dSase"/>
</dbReference>
<accession>M2P9C2</accession>
<name>M2P9C2_9FIRM</name>
<dbReference type="InterPro" id="IPR015421">
    <property type="entry name" value="PyrdxlP-dep_Trfase_major"/>
</dbReference>
<evidence type="ECO:0000313" key="9">
    <source>
        <dbReference type="EMBL" id="EMD16942.1"/>
    </source>
</evidence>
<dbReference type="PANTHER" id="PTHR43586">
    <property type="entry name" value="CYSTEINE DESULFURASE"/>
    <property type="match status" value="1"/>
</dbReference>
<dbReference type="PATRIC" id="fig|999415.3.peg.721"/>
<comment type="catalytic activity">
    <reaction evidence="6">
        <text>(sulfur carrier)-H + L-cysteine = (sulfur carrier)-SH + L-alanine</text>
        <dbReference type="Rhea" id="RHEA:43892"/>
        <dbReference type="Rhea" id="RHEA-COMP:14737"/>
        <dbReference type="Rhea" id="RHEA-COMP:14739"/>
        <dbReference type="ChEBI" id="CHEBI:29917"/>
        <dbReference type="ChEBI" id="CHEBI:35235"/>
        <dbReference type="ChEBI" id="CHEBI:57972"/>
        <dbReference type="ChEBI" id="CHEBI:64428"/>
        <dbReference type="EC" id="2.8.1.7"/>
    </reaction>
</comment>
<comment type="caution">
    <text evidence="9">The sequence shown here is derived from an EMBL/GenBank/DDBJ whole genome shotgun (WGS) entry which is preliminary data.</text>
</comment>
<dbReference type="EMBL" id="AGEJ01000012">
    <property type="protein sequence ID" value="EMD16942.1"/>
    <property type="molecule type" value="Genomic_DNA"/>
</dbReference>
<dbReference type="SUPFAM" id="SSF53383">
    <property type="entry name" value="PLP-dependent transferases"/>
    <property type="match status" value="1"/>
</dbReference>
<dbReference type="RefSeq" id="WP_004802117.1">
    <property type="nucleotide sequence ID" value="NZ_KB446647.1"/>
</dbReference>
<dbReference type="PIRSF" id="PIRSF005572">
    <property type="entry name" value="NifS"/>
    <property type="match status" value="1"/>
</dbReference>
<dbReference type="CDD" id="cd06453">
    <property type="entry name" value="SufS_like"/>
    <property type="match status" value="1"/>
</dbReference>
<evidence type="ECO:0000259" key="8">
    <source>
        <dbReference type="Pfam" id="PF00266"/>
    </source>
</evidence>
<dbReference type="GO" id="GO:0031071">
    <property type="term" value="F:cysteine desulfurase activity"/>
    <property type="evidence" value="ECO:0007669"/>
    <property type="project" value="UniProtKB-EC"/>
</dbReference>
<evidence type="ECO:0000256" key="5">
    <source>
        <dbReference type="ARBA" id="ARBA00022898"/>
    </source>
</evidence>
<dbReference type="PANTHER" id="PTHR43586:SF8">
    <property type="entry name" value="CYSTEINE DESULFURASE 1, CHLOROPLASTIC"/>
    <property type="match status" value="1"/>
</dbReference>
<keyword evidence="10" id="KW-1185">Reference proteome</keyword>
<comment type="similarity">
    <text evidence="2">Belongs to the class-V pyridoxal-phosphate-dependent aminotransferase family. Csd subfamily.</text>
</comment>
<dbReference type="AlphaFoldDB" id="M2P9C2"/>
<dbReference type="OrthoDB" id="9804366at2"/>
<comment type="cofactor">
    <cofactor evidence="1 7">
        <name>pyridoxal 5'-phosphate</name>
        <dbReference type="ChEBI" id="CHEBI:597326"/>
    </cofactor>
</comment>
<proteinExistence type="inferred from homology"/>
<dbReference type="EC" id="2.8.1.7" evidence="3"/>
<keyword evidence="4" id="KW-0808">Transferase</keyword>
<protein>
    <recommendedName>
        <fullName evidence="3">cysteine desulfurase</fullName>
        <ecNumber evidence="3">2.8.1.7</ecNumber>
    </recommendedName>
</protein>
<sequence length="409" mass="45847">MFDVKQIRNDFPMFKNHIQMHGHDLVYLDNNATTLKPQCVIDAVSEYYSSYSVNAERGDYDLSHDVDVHLEEARDNIKHFINAEYKEEIVFTSGTTDGLNMIAYGWGEVYLKKDDEILLSLAEHASNTLPWFDIAKKTGAKIRYIPLDNGMITMNNVKKSVNSHTKIISLALVTNVLGYYLPIKEICRYAHSHGILVVGDGAQSVPHSKTDVRDMDIDFLAFSGHKMLGPTGIGVLYGKRGLLEKLKPYRYGGGSNARYNSYGELSLKEVPYRFESGTLHIAGAIGLGAAVRYLEGLGMNHIADYEKKLRDYAINKLEGLNNVDIYNKDAGGAIAMNIKNVFSQDAASLFNTYGIAVRAGDHCAKILKEYLQVNSTVRVSFYLYNTYDDIDKFIDICKKGDDFLDAFFG</sequence>
<dbReference type="GO" id="GO:0006534">
    <property type="term" value="P:cysteine metabolic process"/>
    <property type="evidence" value="ECO:0007669"/>
    <property type="project" value="InterPro"/>
</dbReference>
<dbReference type="Gene3D" id="3.90.1150.10">
    <property type="entry name" value="Aspartate Aminotransferase, domain 1"/>
    <property type="match status" value="1"/>
</dbReference>
<evidence type="ECO:0000313" key="10">
    <source>
        <dbReference type="Proteomes" id="UP000011758"/>
    </source>
</evidence>